<comment type="cofactor">
    <cofactor evidence="9 10">
        <name>Zn(2+)</name>
        <dbReference type="ChEBI" id="CHEBI:29105"/>
    </cofactor>
    <text evidence="9 10">Binds 2 Zn(2+) ions per subunit.</text>
</comment>
<feature type="binding site" evidence="9">
    <location>
        <position position="253"/>
    </location>
    <ligand>
        <name>substrate</name>
    </ligand>
</feature>
<keyword evidence="13" id="KW-0614">Plasmid</keyword>
<accession>A0ABX7K614</accession>
<keyword evidence="7 9" id="KW-0862">Zinc</keyword>
<sequence>MSKTRLTLTRPDDWHLHLRDGDVLASVLPDTARRFARAIVMPNLKPAVITTAQALAYRERILAALPAGMSFEPLMTLYLTEATPPEEIARAKASGVVHAVKYYPAGATTNSSSGVSDLKRIYSVLAAMERHDLPLLMHGEVTSADVDTFDREAVFIERHLEPLVREFTGLRMVLEHITTATAADFVSEAPENLAATITAHHLLLNRNAMFEGGLWPHHYCLPLLKRETHRRALVAAATGGSPKFFLGTDSAPHSRHAKESACGCAGIYTAHAAIELYAEVFEQAAALERLEAFASFHGPDFYRLPRNSDSITLEKQSWTVPETVRFGNETGLPLRAGGTIAWRLIEALPMQAR</sequence>
<evidence type="ECO:0000256" key="2">
    <source>
        <dbReference type="ARBA" id="ARBA00004880"/>
    </source>
</evidence>
<feature type="binding site" evidence="9">
    <location>
        <position position="176"/>
    </location>
    <ligand>
        <name>Zn(2+)</name>
        <dbReference type="ChEBI" id="CHEBI:29105"/>
        <label>2</label>
    </ligand>
</feature>
<dbReference type="PROSITE" id="PS00482">
    <property type="entry name" value="DIHYDROOROTASE_1"/>
    <property type="match status" value="1"/>
</dbReference>
<feature type="binding site" evidence="9">
    <location>
        <position position="138"/>
    </location>
    <ligand>
        <name>Zn(2+)</name>
        <dbReference type="ChEBI" id="CHEBI:29105"/>
        <label>2</label>
    </ligand>
</feature>
<keyword evidence="5 9" id="KW-0479">Metal-binding</keyword>
<feature type="binding site" evidence="9">
    <location>
        <position position="221"/>
    </location>
    <ligand>
        <name>substrate</name>
    </ligand>
</feature>
<keyword evidence="14" id="KW-1185">Reference proteome</keyword>
<dbReference type="CDD" id="cd01294">
    <property type="entry name" value="DHOase"/>
    <property type="match status" value="1"/>
</dbReference>
<gene>
    <name evidence="9 12" type="primary">pyrC</name>
    <name evidence="12" type="ORF">JTY93_13100</name>
    <name evidence="13" type="ORF">JTY93_28740</name>
</gene>
<dbReference type="EMBL" id="CP070506">
    <property type="protein sequence ID" value="QSB42175.1"/>
    <property type="molecule type" value="Genomic_DNA"/>
</dbReference>
<geneLocation type="plasmid" evidence="13 14">
    <name>pSDM007</name>
</geneLocation>
<dbReference type="Gene3D" id="3.20.20.140">
    <property type="entry name" value="Metal-dependent hydrolases"/>
    <property type="match status" value="1"/>
</dbReference>
<dbReference type="PANTHER" id="PTHR43137:SF1">
    <property type="entry name" value="DIHYDROOROTASE"/>
    <property type="match status" value="1"/>
</dbReference>
<dbReference type="EMBL" id="CP070507">
    <property type="protein sequence ID" value="QSB42550.1"/>
    <property type="molecule type" value="Genomic_DNA"/>
</dbReference>
<feature type="binding site" evidence="9">
    <location>
        <begin position="17"/>
        <end position="19"/>
    </location>
    <ligand>
        <name>substrate</name>
    </ligand>
</feature>
<feature type="binding site" evidence="9">
    <location>
        <position position="17"/>
    </location>
    <ligand>
        <name>Zn(2+)</name>
        <dbReference type="ChEBI" id="CHEBI:29105"/>
        <label>1</label>
    </ligand>
</feature>
<dbReference type="InterPro" id="IPR002195">
    <property type="entry name" value="Dihydroorotase_CS"/>
</dbReference>
<proteinExistence type="inferred from homology"/>
<name>A0ABX7K614_9PSED</name>
<feature type="active site" evidence="9">
    <location>
        <position position="249"/>
    </location>
</feature>
<comment type="similarity">
    <text evidence="3 9 10">Belongs to the metallo-dependent hydrolases superfamily. DHOase family. Class II DHOase subfamily.</text>
</comment>
<organism evidence="12 14">
    <name type="scientific">Pseudomonas hygromyciniae</name>
    <dbReference type="NCBI Taxonomy" id="2812000"/>
    <lineage>
        <taxon>Bacteria</taxon>
        <taxon>Pseudomonadati</taxon>
        <taxon>Pseudomonadota</taxon>
        <taxon>Gammaproteobacteria</taxon>
        <taxon>Pseudomonadales</taxon>
        <taxon>Pseudomonadaceae</taxon>
        <taxon>Pseudomonas</taxon>
    </lineage>
</organism>
<dbReference type="GO" id="GO:0004151">
    <property type="term" value="F:dihydroorotase activity"/>
    <property type="evidence" value="ECO:0007669"/>
    <property type="project" value="UniProtKB-EC"/>
</dbReference>
<dbReference type="PIRSF" id="PIRSF001237">
    <property type="entry name" value="DHOdimr"/>
    <property type="match status" value="1"/>
</dbReference>
<feature type="binding site" evidence="9">
    <location>
        <position position="43"/>
    </location>
    <ligand>
        <name>substrate</name>
    </ligand>
</feature>
<evidence type="ECO:0000313" key="12">
    <source>
        <dbReference type="EMBL" id="QSB42175.1"/>
    </source>
</evidence>
<dbReference type="SUPFAM" id="SSF51556">
    <property type="entry name" value="Metallo-dependent hydrolases"/>
    <property type="match status" value="1"/>
</dbReference>
<feature type="binding site" description="via carbamate group" evidence="9">
    <location>
        <position position="101"/>
    </location>
    <ligand>
        <name>Zn(2+)</name>
        <dbReference type="ChEBI" id="CHEBI:29105"/>
        <label>2</label>
    </ligand>
</feature>
<dbReference type="PROSITE" id="PS00483">
    <property type="entry name" value="DIHYDROOROTASE_2"/>
    <property type="match status" value="1"/>
</dbReference>
<evidence type="ECO:0000256" key="5">
    <source>
        <dbReference type="ARBA" id="ARBA00022723"/>
    </source>
</evidence>
<evidence type="ECO:0000256" key="1">
    <source>
        <dbReference type="ARBA" id="ARBA00002368"/>
    </source>
</evidence>
<dbReference type="InterPro" id="IPR004721">
    <property type="entry name" value="DHOdimr"/>
</dbReference>
<comment type="catalytic activity">
    <reaction evidence="9 10">
        <text>(S)-dihydroorotate + H2O = N-carbamoyl-L-aspartate + H(+)</text>
        <dbReference type="Rhea" id="RHEA:24296"/>
        <dbReference type="ChEBI" id="CHEBI:15377"/>
        <dbReference type="ChEBI" id="CHEBI:15378"/>
        <dbReference type="ChEBI" id="CHEBI:30864"/>
        <dbReference type="ChEBI" id="CHEBI:32814"/>
        <dbReference type="EC" id="3.5.2.3"/>
    </reaction>
</comment>
<dbReference type="RefSeq" id="WP_205477300.1">
    <property type="nucleotide sequence ID" value="NZ_CP070506.1"/>
</dbReference>
<dbReference type="Proteomes" id="UP000663249">
    <property type="component" value="Plasmid pSDM007"/>
</dbReference>
<dbReference type="Proteomes" id="UP000663249">
    <property type="component" value="Chromosome"/>
</dbReference>
<dbReference type="HAMAP" id="MF_00219">
    <property type="entry name" value="PyrC_classII"/>
    <property type="match status" value="1"/>
</dbReference>
<feature type="binding site" description="via carbamate group" evidence="9">
    <location>
        <position position="101"/>
    </location>
    <ligand>
        <name>Zn(2+)</name>
        <dbReference type="ChEBI" id="CHEBI:29105"/>
        <label>1</label>
    </ligand>
</feature>
<feature type="binding site" evidence="9">
    <location>
        <position position="249"/>
    </location>
    <ligand>
        <name>Zn(2+)</name>
        <dbReference type="ChEBI" id="CHEBI:29105"/>
        <label>1</label>
    </ligand>
</feature>
<reference evidence="12 14" key="1">
    <citation type="submission" date="2021-02" db="EMBL/GenBank/DDBJ databases">
        <title>Genomic and phenotypic characterization of Pseudomonas hygromyciniae, a novel bacterial species discovered from a commercially purchased antibiotic vial.</title>
        <authorList>
            <person name="Turner T.L."/>
            <person name="Mitra S.D."/>
            <person name="Kochan T.J."/>
            <person name="Pincus N.B."/>
            <person name="Lebrun-Corbin M."/>
            <person name="Cheung B."/>
            <person name="Gatesy S.W."/>
            <person name="Afzal T."/>
            <person name="Ozer E.A."/>
            <person name="Hauser A.R."/>
        </authorList>
    </citation>
    <scope>NUCLEOTIDE SEQUENCE [LARGE SCALE GENOMIC DNA]</scope>
    <source>
        <strain evidence="12 14">SDM007</strain>
        <plasmid evidence="13 14">pSDM007</plasmid>
    </source>
</reference>
<evidence type="ECO:0000256" key="6">
    <source>
        <dbReference type="ARBA" id="ARBA00022801"/>
    </source>
</evidence>
<feature type="binding site" evidence="9">
    <location>
        <position position="138"/>
    </location>
    <ligand>
        <name>substrate</name>
    </ligand>
</feature>
<dbReference type="InterPro" id="IPR006680">
    <property type="entry name" value="Amidohydro-rel"/>
</dbReference>
<feature type="modified residue" description="N6-carboxylysine" evidence="9">
    <location>
        <position position="101"/>
    </location>
</feature>
<protein>
    <recommendedName>
        <fullName evidence="4 9">Dihydroorotase</fullName>
        <shortName evidence="9">DHOase</shortName>
        <ecNumber evidence="4 9">3.5.2.3</ecNumber>
    </recommendedName>
</protein>
<evidence type="ECO:0000256" key="3">
    <source>
        <dbReference type="ARBA" id="ARBA00005631"/>
    </source>
</evidence>
<feature type="domain" description="Amidohydrolase-related" evidence="11">
    <location>
        <begin position="13"/>
        <end position="315"/>
    </location>
</feature>
<comment type="pathway">
    <text evidence="2 9 10">Pyrimidine metabolism; UMP biosynthesis via de novo pathway; (S)-dihydroorotate from bicarbonate: step 3/3.</text>
</comment>
<evidence type="ECO:0000256" key="9">
    <source>
        <dbReference type="HAMAP-Rule" id="MF_00219"/>
    </source>
</evidence>
<keyword evidence="6 9" id="KW-0378">Hydrolase</keyword>
<evidence type="ECO:0000256" key="8">
    <source>
        <dbReference type="ARBA" id="ARBA00022975"/>
    </source>
</evidence>
<evidence type="ECO:0000313" key="14">
    <source>
        <dbReference type="Proteomes" id="UP000663249"/>
    </source>
</evidence>
<evidence type="ECO:0000256" key="7">
    <source>
        <dbReference type="ARBA" id="ARBA00022833"/>
    </source>
</evidence>
<dbReference type="Pfam" id="PF01979">
    <property type="entry name" value="Amidohydro_1"/>
    <property type="match status" value="1"/>
</dbReference>
<dbReference type="EC" id="3.5.2.3" evidence="4 9"/>
<dbReference type="NCBIfam" id="TIGR00856">
    <property type="entry name" value="pyrC_dimer"/>
    <property type="match status" value="1"/>
</dbReference>
<dbReference type="PANTHER" id="PTHR43137">
    <property type="entry name" value="DIHYDROOROTASE"/>
    <property type="match status" value="1"/>
</dbReference>
<feature type="binding site" evidence="9">
    <location>
        <position position="265"/>
    </location>
    <ligand>
        <name>substrate</name>
    </ligand>
</feature>
<dbReference type="InterPro" id="IPR032466">
    <property type="entry name" value="Metal_Hydrolase"/>
</dbReference>
<evidence type="ECO:0000256" key="10">
    <source>
        <dbReference type="RuleBase" id="RU003440"/>
    </source>
</evidence>
<evidence type="ECO:0000259" key="11">
    <source>
        <dbReference type="Pfam" id="PF01979"/>
    </source>
</evidence>
<feature type="binding site" evidence="9">
    <location>
        <position position="15"/>
    </location>
    <ligand>
        <name>Zn(2+)</name>
        <dbReference type="ChEBI" id="CHEBI:29105"/>
        <label>1</label>
    </ligand>
</feature>
<comment type="subunit">
    <text evidence="9">Homodimer.</text>
</comment>
<evidence type="ECO:0000313" key="13">
    <source>
        <dbReference type="EMBL" id="QSB42550.1"/>
    </source>
</evidence>
<keyword evidence="8 9" id="KW-0665">Pyrimidine biosynthesis</keyword>
<comment type="function">
    <text evidence="1 9">Catalyzes the reversible cyclization of carbamoyl aspartate to dihydroorotate.</text>
</comment>
<evidence type="ECO:0000256" key="4">
    <source>
        <dbReference type="ARBA" id="ARBA00012860"/>
    </source>
</evidence>